<gene>
    <name evidence="3" type="ORF">VSDG_07256</name>
</gene>
<feature type="region of interest" description="Disordered" evidence="1">
    <location>
        <begin position="1"/>
        <end position="37"/>
    </location>
</feature>
<comment type="caution">
    <text evidence="3">The sequence shown here is derived from an EMBL/GenBank/DDBJ whole genome shotgun (WGS) entry which is preliminary data.</text>
</comment>
<dbReference type="PANTHER" id="PTHR35895:SF2">
    <property type="match status" value="1"/>
</dbReference>
<evidence type="ECO:0000313" key="4">
    <source>
        <dbReference type="Proteomes" id="UP000284375"/>
    </source>
</evidence>
<sequence>MADNEAPLDSVVSTHSELKPVGPPASPPPPARSTKRSRLRAHCGRMWMYYIISVAVILAIVLPILFTIIIPRAAQIMVNNAHLPIRSGSFEAISDKQVVVGLKAVLDGPSGLNVHMDPFEMHLYNEETNGFYPFTSVFVPAHKIRGKTEINIRKETVTIQNHTELNKWLRRAVYHKKTNISVKAETTARWGAIKAHIKINKTASLDGLDQLSGLRIDSMALIKTKENNGNNFQGTFILPNHSPLSIGLGNLTLNTWAGDVRIGSATVTDAYLEPGNNTIPFTGQIFLDTVMMNSAAILASQSSYLPNGYLELGISGNSTIANGEHITYVEDVLNGIRLKAQLHENEVLSGLATSLIGPDRTVTLSDMTGDLVGDLDPLEVMEFMGIDLTAWNEALDDALDGNTKTGTLMGLLEGMVA</sequence>
<evidence type="ECO:0000313" key="3">
    <source>
        <dbReference type="EMBL" id="ROV92298.1"/>
    </source>
</evidence>
<keyword evidence="2" id="KW-0812">Transmembrane</keyword>
<dbReference type="GO" id="GO:0000329">
    <property type="term" value="C:fungal-type vacuole membrane"/>
    <property type="evidence" value="ECO:0007669"/>
    <property type="project" value="InterPro"/>
</dbReference>
<dbReference type="Proteomes" id="UP000284375">
    <property type="component" value="Unassembled WGS sequence"/>
</dbReference>
<feature type="compositionally biased region" description="Pro residues" evidence="1">
    <location>
        <begin position="21"/>
        <end position="31"/>
    </location>
</feature>
<protein>
    <submittedName>
        <fullName evidence="3">Uncharacterized protein</fullName>
    </submittedName>
</protein>
<dbReference type="EMBL" id="LJZO01000038">
    <property type="protein sequence ID" value="ROV92298.1"/>
    <property type="molecule type" value="Genomic_DNA"/>
</dbReference>
<evidence type="ECO:0000256" key="1">
    <source>
        <dbReference type="SAM" id="MobiDB-lite"/>
    </source>
</evidence>
<name>A0A423VMS6_CYTCH</name>
<dbReference type="STRING" id="252740.A0A423VMS6"/>
<organism evidence="3 4">
    <name type="scientific">Cytospora chrysosperma</name>
    <name type="common">Cytospora canker fungus</name>
    <name type="synonym">Sphaeria chrysosperma</name>
    <dbReference type="NCBI Taxonomy" id="252740"/>
    <lineage>
        <taxon>Eukaryota</taxon>
        <taxon>Fungi</taxon>
        <taxon>Dikarya</taxon>
        <taxon>Ascomycota</taxon>
        <taxon>Pezizomycotina</taxon>
        <taxon>Sordariomycetes</taxon>
        <taxon>Sordariomycetidae</taxon>
        <taxon>Diaporthales</taxon>
        <taxon>Cytosporaceae</taxon>
        <taxon>Cytospora</taxon>
    </lineage>
</organism>
<keyword evidence="2" id="KW-1133">Transmembrane helix</keyword>
<dbReference type="InterPro" id="IPR046368">
    <property type="entry name" value="Tag1"/>
</dbReference>
<dbReference type="PANTHER" id="PTHR35895">
    <property type="entry name" value="CHROMOSOME 16, WHOLE GENOME SHOTGUN SEQUENCE"/>
    <property type="match status" value="1"/>
</dbReference>
<reference evidence="3 4" key="1">
    <citation type="submission" date="2015-09" db="EMBL/GenBank/DDBJ databases">
        <title>Host preference determinants of Valsa canker pathogens revealed by comparative genomics.</title>
        <authorList>
            <person name="Yin Z."/>
            <person name="Huang L."/>
        </authorList>
    </citation>
    <scope>NUCLEOTIDE SEQUENCE [LARGE SCALE GENOMIC DNA]</scope>
    <source>
        <strain evidence="3 4">YSFL</strain>
    </source>
</reference>
<dbReference type="OrthoDB" id="10039566at2759"/>
<dbReference type="InterPro" id="IPR022185">
    <property type="entry name" value="DUF3712"/>
</dbReference>
<keyword evidence="4" id="KW-1185">Reference proteome</keyword>
<evidence type="ECO:0000256" key="2">
    <source>
        <dbReference type="SAM" id="Phobius"/>
    </source>
</evidence>
<dbReference type="Pfam" id="PF12505">
    <property type="entry name" value="DUF3712"/>
    <property type="match status" value="1"/>
</dbReference>
<feature type="transmembrane region" description="Helical" evidence="2">
    <location>
        <begin position="47"/>
        <end position="70"/>
    </location>
</feature>
<accession>A0A423VMS6</accession>
<proteinExistence type="predicted"/>
<dbReference type="AlphaFoldDB" id="A0A423VMS6"/>
<keyword evidence="2" id="KW-0472">Membrane</keyword>